<evidence type="ECO:0000313" key="3">
    <source>
        <dbReference type="Proteomes" id="UP000198599"/>
    </source>
</evidence>
<dbReference type="InterPro" id="IPR042463">
    <property type="entry name" value="HNOB_dom_associated_sf"/>
</dbReference>
<dbReference type="PANTHER" id="PTHR46663:SF4">
    <property type="entry name" value="DIGUANYLATE CYCLASE DGCT-RELATED"/>
    <property type="match status" value="1"/>
</dbReference>
<dbReference type="InterPro" id="IPR029787">
    <property type="entry name" value="Nucleotide_cyclase"/>
</dbReference>
<sequence length="344" mass="37295">MSDETYPSYDLLDVLCPMHAVLNASGHVVHAGPTLQKVFAGKPLIGERFLEIAELRRPHVAETMAGLRGCHGARLHLRLRDGVRTGMKGVLIALPQGAASLGPPGGAIINLSFGISVVDAVRDFGLNAGDFPATDLTIEMLYLIEAKSAAMEASRKLNLRLQGARIAAEEQAYTDTLTGLKNRRAMDHVLERLMQTEQDFALMHLDLDYFKQVNDTLGHAAGDQVLQNVARRILAQTRADDLVARTGGDEFVLILAGVTARARLSEIATRLILCLEEPVMYNGQECRVSGSIGATLSCAYETPDLARMMEDSDLALYAAKARGRACHVLYDPALRADPPLHGTD</sequence>
<reference evidence="3" key="1">
    <citation type="submission" date="2016-10" db="EMBL/GenBank/DDBJ databases">
        <authorList>
            <person name="Varghese N."/>
            <person name="Submissions S."/>
        </authorList>
    </citation>
    <scope>NUCLEOTIDE SEQUENCE [LARGE SCALE GENOMIC DNA]</scope>
    <source>
        <strain evidence="3">DSM 28463</strain>
    </source>
</reference>
<dbReference type="AlphaFoldDB" id="A0A1I5BYI7"/>
<dbReference type="PROSITE" id="PS50887">
    <property type="entry name" value="GGDEF"/>
    <property type="match status" value="1"/>
</dbReference>
<accession>A0A1I5BYI7</accession>
<dbReference type="Gene3D" id="3.30.70.270">
    <property type="match status" value="1"/>
</dbReference>
<dbReference type="SMART" id="SM00267">
    <property type="entry name" value="GGDEF"/>
    <property type="match status" value="1"/>
</dbReference>
<dbReference type="EMBL" id="FOVP01000009">
    <property type="protein sequence ID" value="SFN79755.1"/>
    <property type="molecule type" value="Genomic_DNA"/>
</dbReference>
<organism evidence="2 3">
    <name type="scientific">Roseovarius lutimaris</name>
    <dbReference type="NCBI Taxonomy" id="1005928"/>
    <lineage>
        <taxon>Bacteria</taxon>
        <taxon>Pseudomonadati</taxon>
        <taxon>Pseudomonadota</taxon>
        <taxon>Alphaproteobacteria</taxon>
        <taxon>Rhodobacterales</taxon>
        <taxon>Roseobacteraceae</taxon>
        <taxon>Roseovarius</taxon>
    </lineage>
</organism>
<dbReference type="InterPro" id="IPR043128">
    <property type="entry name" value="Rev_trsase/Diguanyl_cyclase"/>
</dbReference>
<evidence type="ECO:0000313" key="2">
    <source>
        <dbReference type="EMBL" id="SFN79755.1"/>
    </source>
</evidence>
<dbReference type="Gene3D" id="3.30.450.260">
    <property type="entry name" value="Haem NO binding associated domain"/>
    <property type="match status" value="1"/>
</dbReference>
<dbReference type="RefSeq" id="WP_092837430.1">
    <property type="nucleotide sequence ID" value="NZ_FOVP01000009.1"/>
</dbReference>
<dbReference type="CDD" id="cd01949">
    <property type="entry name" value="GGDEF"/>
    <property type="match status" value="1"/>
</dbReference>
<proteinExistence type="predicted"/>
<gene>
    <name evidence="2" type="ORF">SAMN04487859_10920</name>
</gene>
<dbReference type="OrthoDB" id="9812260at2"/>
<dbReference type="SUPFAM" id="SSF55073">
    <property type="entry name" value="Nucleotide cyclase"/>
    <property type="match status" value="1"/>
</dbReference>
<feature type="domain" description="GGDEF" evidence="1">
    <location>
        <begin position="198"/>
        <end position="332"/>
    </location>
</feature>
<dbReference type="STRING" id="1005928.SAMN04487859_10920"/>
<dbReference type="InterPro" id="IPR052163">
    <property type="entry name" value="DGC-Regulatory_Protein"/>
</dbReference>
<dbReference type="Proteomes" id="UP000198599">
    <property type="component" value="Unassembled WGS sequence"/>
</dbReference>
<name>A0A1I5BYI7_9RHOB</name>
<protein>
    <submittedName>
        <fullName evidence="2">Diguanylate cyclase (GGDEF) domain-containing protein</fullName>
    </submittedName>
</protein>
<dbReference type="InterPro" id="IPR000160">
    <property type="entry name" value="GGDEF_dom"/>
</dbReference>
<dbReference type="PANTHER" id="PTHR46663">
    <property type="entry name" value="DIGUANYLATE CYCLASE DGCT-RELATED"/>
    <property type="match status" value="1"/>
</dbReference>
<dbReference type="Pfam" id="PF00990">
    <property type="entry name" value="GGDEF"/>
    <property type="match status" value="1"/>
</dbReference>
<dbReference type="NCBIfam" id="TIGR00254">
    <property type="entry name" value="GGDEF"/>
    <property type="match status" value="1"/>
</dbReference>
<evidence type="ECO:0000259" key="1">
    <source>
        <dbReference type="PROSITE" id="PS50887"/>
    </source>
</evidence>
<keyword evidence="3" id="KW-1185">Reference proteome</keyword>